<geneLocation type="plasmid" evidence="1 2">
    <name>pRMAR01</name>
</geneLocation>
<dbReference type="Proteomes" id="UP000002221">
    <property type="component" value="Plasmid pRMAR01"/>
</dbReference>
<dbReference type="EMBL" id="CP001808">
    <property type="protein sequence ID" value="ACY49748.1"/>
    <property type="molecule type" value="Genomic_DNA"/>
</dbReference>
<reference evidence="1 2" key="1">
    <citation type="journal article" date="2009" name="Stand. Genomic Sci.">
        <title>Complete genome sequence of Rhodothermus marinus type strain (R-10).</title>
        <authorList>
            <person name="Nolan M."/>
            <person name="Tindall B.J."/>
            <person name="Pomrenke H."/>
            <person name="Lapidus A."/>
            <person name="Copeland A."/>
            <person name="Glavina Del Rio T."/>
            <person name="Lucas S."/>
            <person name="Chen F."/>
            <person name="Tice H."/>
            <person name="Cheng J.F."/>
            <person name="Saunders E."/>
            <person name="Han C."/>
            <person name="Bruce D."/>
            <person name="Goodwin L."/>
            <person name="Chain P."/>
            <person name="Pitluck S."/>
            <person name="Ovchinikova G."/>
            <person name="Pati A."/>
            <person name="Ivanova N."/>
            <person name="Mavromatis K."/>
            <person name="Chen A."/>
            <person name="Palaniappan K."/>
            <person name="Land M."/>
            <person name="Hauser L."/>
            <person name="Chang Y.J."/>
            <person name="Jeffries C.D."/>
            <person name="Brettin T."/>
            <person name="Goker M."/>
            <person name="Bristow J."/>
            <person name="Eisen J.A."/>
            <person name="Markowitz V."/>
            <person name="Hugenholtz P."/>
            <person name="Kyrpides N.C."/>
            <person name="Klenk H.P."/>
            <person name="Detter J.C."/>
        </authorList>
    </citation>
    <scope>NUCLEOTIDE SEQUENCE [LARGE SCALE GENOMIC DNA]</scope>
    <source>
        <strain evidence="2">ATCC 43812 / DSM 4252 / R-10</strain>
        <plasmid evidence="1">pRMAR01</plasmid>
    </source>
</reference>
<dbReference type="KEGG" id="rmr:Rmar_2886"/>
<evidence type="ECO:0000313" key="1">
    <source>
        <dbReference type="EMBL" id="ACY49748.1"/>
    </source>
</evidence>
<dbReference type="HOGENOM" id="CLU_876835_0_0_10"/>
<keyword evidence="2" id="KW-1185">Reference proteome</keyword>
<evidence type="ECO:0000313" key="2">
    <source>
        <dbReference type="Proteomes" id="UP000002221"/>
    </source>
</evidence>
<sequence length="317" mass="34824">MEKRYAKQLERLFDYLTAVHQELGRPRHRRWTLELDEELPFPFDDEEEEAPRKQAGGFSEQAWQDVAPERYMAAQGLSELERRLVRVLLMQALLERTSLRPFCGRLSQLMPLLVRDRSSGEQFAVMRALLPTARLQQAGVVRVRGALLGDDPRIRLTEAALAEMLGTSIFVLLGLEPMARPSGPEPEGLALKRGEGLLVTCGASEAAQVAGALARLSGGQAWRAPKELDVDALPEELLVAAFRVHGGVLVLEEGGDYMRSTRRKLSRQLPVLEVKQEGAGAHVEHPAVSETASALERWLATVSVGGDGVAQGEPVLS</sequence>
<name>D0MKT4_RHOM4</name>
<accession>D0MKT4</accession>
<keyword evidence="1" id="KW-0614">Plasmid</keyword>
<gene>
    <name evidence="1" type="ordered locus">Rmar_2886</name>
</gene>
<protein>
    <submittedName>
        <fullName evidence="1">Uncharacterized protein</fullName>
    </submittedName>
</protein>
<dbReference type="RefSeq" id="WP_012845358.1">
    <property type="nucleotide sequence ID" value="NC_013502.1"/>
</dbReference>
<proteinExistence type="predicted"/>
<organism evidence="1 2">
    <name type="scientific">Rhodothermus marinus (strain ATCC 43812 / DSM 4252 / R-10)</name>
    <name type="common">Rhodothermus obamensis</name>
    <dbReference type="NCBI Taxonomy" id="518766"/>
    <lineage>
        <taxon>Bacteria</taxon>
        <taxon>Pseudomonadati</taxon>
        <taxon>Rhodothermota</taxon>
        <taxon>Rhodothermia</taxon>
        <taxon>Rhodothermales</taxon>
        <taxon>Rhodothermaceae</taxon>
        <taxon>Rhodothermus</taxon>
    </lineage>
</organism>
<dbReference type="AlphaFoldDB" id="D0MKT4"/>